<evidence type="ECO:0000313" key="3">
    <source>
        <dbReference type="Proteomes" id="UP000054845"/>
    </source>
</evidence>
<reference evidence="3" key="1">
    <citation type="submission" date="2014-09" db="EMBL/GenBank/DDBJ databases">
        <authorList>
            <person name="Sharma Rahul"/>
            <person name="Thines Marco"/>
        </authorList>
    </citation>
    <scope>NUCLEOTIDE SEQUENCE [LARGE SCALE GENOMIC DNA]</scope>
</reference>
<feature type="compositionally biased region" description="Low complexity" evidence="1">
    <location>
        <begin position="45"/>
        <end position="60"/>
    </location>
</feature>
<accession>A0A0P1B9J7</accession>
<dbReference type="AlphaFoldDB" id="A0A0P1B9J7"/>
<evidence type="ECO:0000256" key="1">
    <source>
        <dbReference type="SAM" id="MobiDB-lite"/>
    </source>
</evidence>
<feature type="region of interest" description="Disordered" evidence="1">
    <location>
        <begin position="22"/>
        <end position="60"/>
    </location>
</feature>
<dbReference type="EMBL" id="CCYA01000181">
    <property type="protein sequence ID" value="CEH12665.1"/>
    <property type="molecule type" value="Genomic_DNA"/>
</dbReference>
<dbReference type="Proteomes" id="UP000054845">
    <property type="component" value="Unassembled WGS sequence"/>
</dbReference>
<protein>
    <submittedName>
        <fullName evidence="2">Uncharacterized protein</fullName>
    </submittedName>
</protein>
<evidence type="ECO:0000313" key="2">
    <source>
        <dbReference type="EMBL" id="CEH12665.1"/>
    </source>
</evidence>
<organism evidence="2 3">
    <name type="scientific">Ceraceosorus bombacis</name>
    <dbReference type="NCBI Taxonomy" id="401625"/>
    <lineage>
        <taxon>Eukaryota</taxon>
        <taxon>Fungi</taxon>
        <taxon>Dikarya</taxon>
        <taxon>Basidiomycota</taxon>
        <taxon>Ustilaginomycotina</taxon>
        <taxon>Exobasidiomycetes</taxon>
        <taxon>Ceraceosorales</taxon>
        <taxon>Ceraceosoraceae</taxon>
        <taxon>Ceraceosorus</taxon>
    </lineage>
</organism>
<name>A0A0P1B9J7_9BASI</name>
<sequence>MHLCFMIRSKILRTCTSFHPAQKRPATGQVASLSEQASSAPARLSSHSTAPPTPSSCAQSQKASFPCLSAPANISEVSEQYPQSDVCAFPLHELQARP</sequence>
<keyword evidence="3" id="KW-1185">Reference proteome</keyword>
<proteinExistence type="predicted"/>
<feature type="compositionally biased region" description="Polar residues" evidence="1">
    <location>
        <begin position="29"/>
        <end position="39"/>
    </location>
</feature>